<evidence type="ECO:0000256" key="2">
    <source>
        <dbReference type="ARBA" id="ARBA00022676"/>
    </source>
</evidence>
<dbReference type="InterPro" id="IPR050834">
    <property type="entry name" value="Glycosyltransf_2"/>
</dbReference>
<evidence type="ECO:0000313" key="5">
    <source>
        <dbReference type="EMBL" id="SMD36488.1"/>
    </source>
</evidence>
<dbReference type="RefSeq" id="WP_084373568.1">
    <property type="nucleotide sequence ID" value="NZ_FWYF01000003.1"/>
</dbReference>
<name>A0A1W2GJH4_REIFA</name>
<evidence type="ECO:0000313" key="6">
    <source>
        <dbReference type="Proteomes" id="UP000192472"/>
    </source>
</evidence>
<dbReference type="SUPFAM" id="SSF53448">
    <property type="entry name" value="Nucleotide-diphospho-sugar transferases"/>
    <property type="match status" value="1"/>
</dbReference>
<reference evidence="5 6" key="1">
    <citation type="submission" date="2017-04" db="EMBL/GenBank/DDBJ databases">
        <authorList>
            <person name="Afonso C.L."/>
            <person name="Miller P.J."/>
            <person name="Scott M.A."/>
            <person name="Spackman E."/>
            <person name="Goraichik I."/>
            <person name="Dimitrov K.M."/>
            <person name="Suarez D.L."/>
            <person name="Swayne D.E."/>
        </authorList>
    </citation>
    <scope>NUCLEOTIDE SEQUENCE [LARGE SCALE GENOMIC DNA]</scope>
    <source>
        <strain evidence="5 6">DSM 26133</strain>
    </source>
</reference>
<dbReference type="Pfam" id="PF00535">
    <property type="entry name" value="Glycos_transf_2"/>
    <property type="match status" value="1"/>
</dbReference>
<evidence type="ECO:0000256" key="1">
    <source>
        <dbReference type="ARBA" id="ARBA00006739"/>
    </source>
</evidence>
<sequence>MCNLSILMPVYNAGNYVQQAIESILCQSYTNWELLVCDDNSQDNSLSILESFRDPRIKIYSNKTNLKKPKTVNKLFGFAKGQYITIHDADDISDPLRFEKQINQLESSSAIFCGCNIEYISEGGKRLNIIIDKKKYEQDDFPRYGDATIIVKKPYIENEPIFRDYFKNNMDYDLGLRLLDKGEYTNVDESLYFYRNVFGSVSKSYQNPKNLVYKWMAFHFASQRRSGIKDDLELGAVKKINDSENEIIKNLTTNPYQYEIEIIYFLVSIKMYQEALKINLIAIKRYPFFIPLYKSIFKIFLKWILQR</sequence>
<organism evidence="5 6">
    <name type="scientific">Reichenbachiella faecimaris</name>
    <dbReference type="NCBI Taxonomy" id="692418"/>
    <lineage>
        <taxon>Bacteria</taxon>
        <taxon>Pseudomonadati</taxon>
        <taxon>Bacteroidota</taxon>
        <taxon>Cytophagia</taxon>
        <taxon>Cytophagales</taxon>
        <taxon>Reichenbachiellaceae</taxon>
        <taxon>Reichenbachiella</taxon>
    </lineage>
</organism>
<evidence type="ECO:0000256" key="3">
    <source>
        <dbReference type="ARBA" id="ARBA00022679"/>
    </source>
</evidence>
<evidence type="ECO:0000259" key="4">
    <source>
        <dbReference type="Pfam" id="PF00535"/>
    </source>
</evidence>
<dbReference type="AlphaFoldDB" id="A0A1W2GJH4"/>
<keyword evidence="6" id="KW-1185">Reference proteome</keyword>
<keyword evidence="3 5" id="KW-0808">Transferase</keyword>
<dbReference type="PANTHER" id="PTHR43685">
    <property type="entry name" value="GLYCOSYLTRANSFERASE"/>
    <property type="match status" value="1"/>
</dbReference>
<dbReference type="Proteomes" id="UP000192472">
    <property type="component" value="Unassembled WGS sequence"/>
</dbReference>
<dbReference type="GO" id="GO:0016757">
    <property type="term" value="F:glycosyltransferase activity"/>
    <property type="evidence" value="ECO:0007669"/>
    <property type="project" value="UniProtKB-KW"/>
</dbReference>
<dbReference type="InterPro" id="IPR001173">
    <property type="entry name" value="Glyco_trans_2-like"/>
</dbReference>
<gene>
    <name evidence="5" type="ORF">SAMN04488029_2919</name>
</gene>
<dbReference type="PANTHER" id="PTHR43685:SF5">
    <property type="entry name" value="GLYCOSYLTRANSFERASE EPSE-RELATED"/>
    <property type="match status" value="1"/>
</dbReference>
<proteinExistence type="inferred from homology"/>
<dbReference type="EMBL" id="FWYF01000003">
    <property type="protein sequence ID" value="SMD36488.1"/>
    <property type="molecule type" value="Genomic_DNA"/>
</dbReference>
<keyword evidence="2" id="KW-0328">Glycosyltransferase</keyword>
<dbReference type="InterPro" id="IPR029044">
    <property type="entry name" value="Nucleotide-diphossugar_trans"/>
</dbReference>
<dbReference type="OrthoDB" id="9815829at2"/>
<dbReference type="Gene3D" id="3.90.550.10">
    <property type="entry name" value="Spore Coat Polysaccharide Biosynthesis Protein SpsA, Chain A"/>
    <property type="match status" value="1"/>
</dbReference>
<dbReference type="STRING" id="692418.SAMN04488029_2919"/>
<protein>
    <submittedName>
        <fullName evidence="5">Glycosyltransferase involved in cell wall bisynthesis</fullName>
    </submittedName>
</protein>
<comment type="similarity">
    <text evidence="1">Belongs to the glycosyltransferase 2 family.</text>
</comment>
<accession>A0A1W2GJH4</accession>
<feature type="domain" description="Glycosyltransferase 2-like" evidence="4">
    <location>
        <begin position="5"/>
        <end position="128"/>
    </location>
</feature>
<dbReference type="CDD" id="cd00761">
    <property type="entry name" value="Glyco_tranf_GTA_type"/>
    <property type="match status" value="1"/>
</dbReference>